<protein>
    <submittedName>
        <fullName evidence="3">Uncharacterized protein</fullName>
    </submittedName>
</protein>
<sequence length="79" mass="9082">MSRTRSRSDSIREDEELRLPRAPGLLRRFWARHPVFADVLIMLICLVLTLGGAVSIGSTSYPRSRWWPPSPNRSRSCSR</sequence>
<gene>
    <name evidence="3" type="ORF">ABS642_20545</name>
</gene>
<keyword evidence="2" id="KW-0472">Membrane</keyword>
<proteinExistence type="predicted"/>
<keyword evidence="2" id="KW-1133">Transmembrane helix</keyword>
<accession>A0AAU7VW08</accession>
<evidence type="ECO:0000256" key="2">
    <source>
        <dbReference type="SAM" id="Phobius"/>
    </source>
</evidence>
<reference evidence="3" key="1">
    <citation type="submission" date="2024-06" db="EMBL/GenBank/DDBJ databases">
        <title>Draft genome sequence of Microbacterium sp. strain A8/3-1, isolated from Oxytropis tragacanthoides Fisch. ex DC. Root nodules in the Altai region of Russia.</title>
        <authorList>
            <person name="Sazanova A."/>
            <person name="Guro P."/>
            <person name="Kuznetsova I."/>
            <person name="Belimov A."/>
            <person name="Safronova V."/>
        </authorList>
    </citation>
    <scope>NUCLEOTIDE SEQUENCE</scope>
    <source>
        <strain evidence="3">A8/3-1</strain>
    </source>
</reference>
<evidence type="ECO:0000313" key="3">
    <source>
        <dbReference type="EMBL" id="XBX78268.1"/>
    </source>
</evidence>
<dbReference type="EMBL" id="CP158357">
    <property type="protein sequence ID" value="XBX78268.1"/>
    <property type="molecule type" value="Genomic_DNA"/>
</dbReference>
<name>A0AAU7VW08_9MICO</name>
<feature type="transmembrane region" description="Helical" evidence="2">
    <location>
        <begin position="35"/>
        <end position="57"/>
    </location>
</feature>
<dbReference type="RefSeq" id="WP_350351561.1">
    <property type="nucleotide sequence ID" value="NZ_CP158357.1"/>
</dbReference>
<dbReference type="AlphaFoldDB" id="A0AAU7VW08"/>
<feature type="region of interest" description="Disordered" evidence="1">
    <location>
        <begin position="59"/>
        <end position="79"/>
    </location>
</feature>
<organism evidence="3">
    <name type="scientific">Microbacterium sp. A8/3-1</name>
    <dbReference type="NCBI Taxonomy" id="3160749"/>
    <lineage>
        <taxon>Bacteria</taxon>
        <taxon>Bacillati</taxon>
        <taxon>Actinomycetota</taxon>
        <taxon>Actinomycetes</taxon>
        <taxon>Micrococcales</taxon>
        <taxon>Microbacteriaceae</taxon>
        <taxon>Microbacterium</taxon>
    </lineage>
</organism>
<evidence type="ECO:0000256" key="1">
    <source>
        <dbReference type="SAM" id="MobiDB-lite"/>
    </source>
</evidence>
<keyword evidence="2" id="KW-0812">Transmembrane</keyword>